<name>A0AAW1P4U0_9CHLO</name>
<dbReference type="Proteomes" id="UP001489004">
    <property type="component" value="Unassembled WGS sequence"/>
</dbReference>
<proteinExistence type="predicted"/>
<comment type="caution">
    <text evidence="2">The sequence shown here is derived from an EMBL/GenBank/DDBJ whole genome shotgun (WGS) entry which is preliminary data.</text>
</comment>
<evidence type="ECO:0000256" key="1">
    <source>
        <dbReference type="SAM" id="SignalP"/>
    </source>
</evidence>
<evidence type="ECO:0000313" key="2">
    <source>
        <dbReference type="EMBL" id="KAK9803626.1"/>
    </source>
</evidence>
<reference evidence="2 3" key="1">
    <citation type="journal article" date="2024" name="Nat. Commun.">
        <title>Phylogenomics reveals the evolutionary origins of lichenization in chlorophyte algae.</title>
        <authorList>
            <person name="Puginier C."/>
            <person name="Libourel C."/>
            <person name="Otte J."/>
            <person name="Skaloud P."/>
            <person name="Haon M."/>
            <person name="Grisel S."/>
            <person name="Petersen M."/>
            <person name="Berrin J.G."/>
            <person name="Delaux P.M."/>
            <person name="Dal Grande F."/>
            <person name="Keller J."/>
        </authorList>
    </citation>
    <scope>NUCLEOTIDE SEQUENCE [LARGE SCALE GENOMIC DNA]</scope>
    <source>
        <strain evidence="2 3">SAG 2043</strain>
    </source>
</reference>
<sequence length="394" mass="43392">MNDCRIHLLLLLATFFAQGIWCQPAGQEPVSPTFLRPEDTPVPTVGCPSGDADVRYDTSTVNTVYIALLPSGDTPTVVYRRDVPVENSQQSQELVGPTCTATFARPEYQNACKFDSFNSGLKADPALPNPDPKRPILKCAACCGAPGSMSLNQDQGDTLSHTGAVVGDPHFTGFNGVEFDFQGENNRVFAILSDPTTQLNALFGQDFMYTNTTVMRALGLRHLGDSITVKVKPVDGIWTMFVEANGVAVQPDNRVVLHDSTVLNFGDREADKEHPLLVRTPIYDFHIVLPVNTEKDDVQQWYDRVDLNIEVLSKPSAVHGVLGQTYKRIEAGKNKWEGEVADYICAGLLQTEFKFSQFTNHSLGNLPTNTMFVARRSLHERSGLRKLAVASFRG</sequence>
<gene>
    <name evidence="2" type="ORF">WJX72_006770</name>
</gene>
<feature type="signal peptide" evidence="1">
    <location>
        <begin position="1"/>
        <end position="22"/>
    </location>
</feature>
<organism evidence="2 3">
    <name type="scientific">[Myrmecia] bisecta</name>
    <dbReference type="NCBI Taxonomy" id="41462"/>
    <lineage>
        <taxon>Eukaryota</taxon>
        <taxon>Viridiplantae</taxon>
        <taxon>Chlorophyta</taxon>
        <taxon>core chlorophytes</taxon>
        <taxon>Trebouxiophyceae</taxon>
        <taxon>Trebouxiales</taxon>
        <taxon>Trebouxiaceae</taxon>
        <taxon>Myrmecia</taxon>
    </lineage>
</organism>
<protein>
    <submittedName>
        <fullName evidence="2">Uncharacterized protein</fullName>
    </submittedName>
</protein>
<dbReference type="PANTHER" id="PTHR31656">
    <property type="entry name" value="ROOT CAP DOMAIN-CONTAINING PROTEIN"/>
    <property type="match status" value="1"/>
</dbReference>
<accession>A0AAW1P4U0</accession>
<feature type="chain" id="PRO_5043889669" evidence="1">
    <location>
        <begin position="23"/>
        <end position="394"/>
    </location>
</feature>
<dbReference type="AlphaFoldDB" id="A0AAW1P4U0"/>
<keyword evidence="1" id="KW-0732">Signal</keyword>
<keyword evidence="3" id="KW-1185">Reference proteome</keyword>
<evidence type="ECO:0000313" key="3">
    <source>
        <dbReference type="Proteomes" id="UP001489004"/>
    </source>
</evidence>
<dbReference type="EMBL" id="JALJOR010000020">
    <property type="protein sequence ID" value="KAK9803626.1"/>
    <property type="molecule type" value="Genomic_DNA"/>
</dbReference>